<dbReference type="EMBL" id="RCHU02000004">
    <property type="protein sequence ID" value="KAL3597876.1"/>
    <property type="molecule type" value="Genomic_DNA"/>
</dbReference>
<name>A0ACC4CK24_POPAL</name>
<gene>
    <name evidence="1" type="ORF">D5086_009513</name>
</gene>
<evidence type="ECO:0000313" key="2">
    <source>
        <dbReference type="Proteomes" id="UP000309997"/>
    </source>
</evidence>
<reference evidence="1 2" key="1">
    <citation type="journal article" date="2024" name="Plant Biotechnol. J.">
        <title>Genome and CRISPR/Cas9 system of a widespread forest tree (Populus alba) in the world.</title>
        <authorList>
            <person name="Liu Y.J."/>
            <person name="Jiang P.F."/>
            <person name="Han X.M."/>
            <person name="Li X.Y."/>
            <person name="Wang H.M."/>
            <person name="Wang Y.J."/>
            <person name="Wang X.X."/>
            <person name="Zeng Q.Y."/>
        </authorList>
    </citation>
    <scope>NUCLEOTIDE SEQUENCE [LARGE SCALE GENOMIC DNA]</scope>
    <source>
        <strain evidence="2">cv. PAL-ZL1</strain>
    </source>
</reference>
<keyword evidence="2" id="KW-1185">Reference proteome</keyword>
<dbReference type="Proteomes" id="UP000309997">
    <property type="component" value="Unassembled WGS sequence"/>
</dbReference>
<protein>
    <submittedName>
        <fullName evidence="1">Uncharacterized protein</fullName>
    </submittedName>
</protein>
<proteinExistence type="predicted"/>
<sequence>MTIPMDSLPAFQIPEGEHQKEVAAVDIDGHRWSFRCCTRKKDPHPKPVLSSGWIKFVKNRGLKEGDEVIFSVPHIDGAEGLFGIEARKKIKSCSCSLFSLGGEGFGRPGISEEFNIPAVQVFIVVSAYFLFCMALAMILNMSWQDLVVMGVKERTLGSSPCPWFLACN</sequence>
<organism evidence="1 2">
    <name type="scientific">Populus alba</name>
    <name type="common">White poplar</name>
    <dbReference type="NCBI Taxonomy" id="43335"/>
    <lineage>
        <taxon>Eukaryota</taxon>
        <taxon>Viridiplantae</taxon>
        <taxon>Streptophyta</taxon>
        <taxon>Embryophyta</taxon>
        <taxon>Tracheophyta</taxon>
        <taxon>Spermatophyta</taxon>
        <taxon>Magnoliopsida</taxon>
        <taxon>eudicotyledons</taxon>
        <taxon>Gunneridae</taxon>
        <taxon>Pentapetalae</taxon>
        <taxon>rosids</taxon>
        <taxon>fabids</taxon>
        <taxon>Malpighiales</taxon>
        <taxon>Salicaceae</taxon>
        <taxon>Saliceae</taxon>
        <taxon>Populus</taxon>
    </lineage>
</organism>
<comment type="caution">
    <text evidence="1">The sequence shown here is derived from an EMBL/GenBank/DDBJ whole genome shotgun (WGS) entry which is preliminary data.</text>
</comment>
<evidence type="ECO:0000313" key="1">
    <source>
        <dbReference type="EMBL" id="KAL3597876.1"/>
    </source>
</evidence>
<accession>A0ACC4CK24</accession>